<protein>
    <submittedName>
        <fullName evidence="2">Periplasmic divalent cation tolerance protein CutA</fullName>
    </submittedName>
</protein>
<organism evidence="2">
    <name type="scientific">hydrothermal vent metagenome</name>
    <dbReference type="NCBI Taxonomy" id="652676"/>
    <lineage>
        <taxon>unclassified sequences</taxon>
        <taxon>metagenomes</taxon>
        <taxon>ecological metagenomes</taxon>
    </lineage>
</organism>
<dbReference type="SUPFAM" id="SSF54913">
    <property type="entry name" value="GlnB-like"/>
    <property type="match status" value="1"/>
</dbReference>
<evidence type="ECO:0000256" key="1">
    <source>
        <dbReference type="ARBA" id="ARBA00010169"/>
    </source>
</evidence>
<reference evidence="2" key="1">
    <citation type="submission" date="2018-06" db="EMBL/GenBank/DDBJ databases">
        <authorList>
            <person name="Zhirakovskaya E."/>
        </authorList>
    </citation>
    <scope>NUCLEOTIDE SEQUENCE</scope>
</reference>
<accession>A0A3B1CAK0</accession>
<dbReference type="Pfam" id="PF03091">
    <property type="entry name" value="CutA1"/>
    <property type="match status" value="1"/>
</dbReference>
<dbReference type="PANTHER" id="PTHR23419">
    <property type="entry name" value="DIVALENT CATION TOLERANCE CUTA-RELATED"/>
    <property type="match status" value="1"/>
</dbReference>
<evidence type="ECO:0000313" key="2">
    <source>
        <dbReference type="EMBL" id="VAX21683.1"/>
    </source>
</evidence>
<gene>
    <name evidence="2" type="ORF">MNBD_NITROSPINAE02-795</name>
</gene>
<dbReference type="PANTHER" id="PTHR23419:SF8">
    <property type="entry name" value="FI09726P"/>
    <property type="match status" value="1"/>
</dbReference>
<name>A0A3B1CAK0_9ZZZZ</name>
<dbReference type="GO" id="GO:0010038">
    <property type="term" value="P:response to metal ion"/>
    <property type="evidence" value="ECO:0007669"/>
    <property type="project" value="InterPro"/>
</dbReference>
<dbReference type="GO" id="GO:0005507">
    <property type="term" value="F:copper ion binding"/>
    <property type="evidence" value="ECO:0007669"/>
    <property type="project" value="TreeGrafter"/>
</dbReference>
<dbReference type="InterPro" id="IPR011322">
    <property type="entry name" value="N-reg_PII-like_a/b"/>
</dbReference>
<sequence>MTDQTDKLVGLITASSEEEARKIAKSLVEERLAACVSIIPSVRSIYRWKEEIHDDEEFLLVVKTSGKQFEAIKTLVHELHSYETPEIIALPIVSGSGKYLEWMNKNLG</sequence>
<dbReference type="InterPro" id="IPR015867">
    <property type="entry name" value="N-reg_PII/ATP_PRibTrfase_C"/>
</dbReference>
<dbReference type="InterPro" id="IPR004323">
    <property type="entry name" value="Ion_tolerance_CutA"/>
</dbReference>
<dbReference type="Gene3D" id="3.30.70.120">
    <property type="match status" value="1"/>
</dbReference>
<dbReference type="EMBL" id="UOGE01000068">
    <property type="protein sequence ID" value="VAX21683.1"/>
    <property type="molecule type" value="Genomic_DNA"/>
</dbReference>
<comment type="similarity">
    <text evidence="1">Belongs to the CutA family.</text>
</comment>
<dbReference type="AlphaFoldDB" id="A0A3B1CAK0"/>
<proteinExistence type="inferred from homology"/>